<sequence length="1027" mass="112971">MAQNRQVSGKVTSATDGTPLSGVSVSVVGTSTATQTDGSGNYSISVNQGAALNFSFIGYSAQRVTVGNQSTINIQLASDDNALEEVVVTALGIERSKKDLGYAATTVGSEDLTKVNAVNIASGLTGKVSGLNVTGVNSGVFENVKMNLRGIRSLTGKNNPLLVVDGIPMDLNYMSSINPNDISNVSVLKGSSSAAIYGPDARNGVIVVTTKKGSSAPVITLGHSTQFQNVSYFPAMQKQFGTGYDGDYDPIENMSWGPAFDGSIVNIGPKLPDGSQQTEVYSATDERKKFYDTGITHQTDLSLSTNDFFLSLQDAVVKGIVPNDKNRRTGIRLNTGKEFGIFKVGFNSNYVQQNYNVFDGTGAEEMFAVLGVGGNDGIFNQIINTPAHIRVTKYKDFQNEKWSQHENWFTNYGLNPYFQAGNWRKEGKKQDLITNLDLSLKATDWLSFTYRAGLISRNTAERNSSLGVKVSQFGIDREKESIPASIEEYNYNYTTLSSELFGEVNKQLDDDFKLSAILGTYVRQNEYRTTRVQAGSLLVPDIFNLGNRLGNLTGSSNGYKARLFSYFGSAGLNYRGWANVEVTGRMDKTSLLASEHNTYFYPGVSGSLILTEAIDALRSDYLSFLKIRGAWNKTGNADITPYLLQATFSQPGDTGYPYGSVPGFTAGNTAYDPNLKPEFINSTEVGLETGFWNNRIRLEGTYFYQKNTDQIVNVRVSDATGYRSMYRNAASFINKGFELDLNLTLLVKFDGGDIRFRANATYNDSEVTSIFDDQDLNEIVIGTSYARVGNYAIKGQPAFVFKATDYVRDDQGRIIVSETTGRPSASNALKVYGRTMPKWIISLNPSVNFKSFNLSALFEHKTGHQASFNEMGTSMAWTGVSEATAYNNREPFILPNSVIKDPNNPGQYIENTTAKIGANEHVLQHYIAEYRQAASNFLVDASSWRFRELALTYSVPEQWLASRQRVVKSLSIALVGRNIALWLPKENKFMDPDFNSFYDDGSNSMGMITSTQNPPTRNYGFTINAKF</sequence>
<gene>
    <name evidence="9" type="ORF">M472_20680</name>
</gene>
<feature type="domain" description="TonB-dependent receptor plug" evidence="8">
    <location>
        <begin position="97"/>
        <end position="205"/>
    </location>
</feature>
<dbReference type="Pfam" id="PF13715">
    <property type="entry name" value="CarbopepD_reg_2"/>
    <property type="match status" value="1"/>
</dbReference>
<dbReference type="EMBL" id="ATDL01000003">
    <property type="protein sequence ID" value="ERJ61171.1"/>
    <property type="molecule type" value="Genomic_DNA"/>
</dbReference>
<keyword evidence="3 7" id="KW-1134">Transmembrane beta strand</keyword>
<dbReference type="SUPFAM" id="SSF49464">
    <property type="entry name" value="Carboxypeptidase regulatory domain-like"/>
    <property type="match status" value="1"/>
</dbReference>
<dbReference type="InterPro" id="IPR023996">
    <property type="entry name" value="TonB-dep_OMP_SusC/RagA"/>
</dbReference>
<dbReference type="Proteomes" id="UP000016584">
    <property type="component" value="Unassembled WGS sequence"/>
</dbReference>
<dbReference type="Gene3D" id="2.40.170.20">
    <property type="entry name" value="TonB-dependent receptor, beta-barrel domain"/>
    <property type="match status" value="1"/>
</dbReference>
<dbReference type="InterPro" id="IPR008969">
    <property type="entry name" value="CarboxyPept-like_regulatory"/>
</dbReference>
<dbReference type="Gene3D" id="2.170.130.10">
    <property type="entry name" value="TonB-dependent receptor, plug domain"/>
    <property type="match status" value="1"/>
</dbReference>
<dbReference type="NCBIfam" id="TIGR04056">
    <property type="entry name" value="OMP_RagA_SusC"/>
    <property type="match status" value="1"/>
</dbReference>
<comment type="subcellular location">
    <subcellularLocation>
        <location evidence="1 7">Cell outer membrane</location>
        <topology evidence="1 7">Multi-pass membrane protein</topology>
    </subcellularLocation>
</comment>
<comment type="similarity">
    <text evidence="7">Belongs to the TonB-dependent receptor family.</text>
</comment>
<dbReference type="InterPro" id="IPR036942">
    <property type="entry name" value="Beta-barrel_TonB_sf"/>
</dbReference>
<evidence type="ECO:0000256" key="3">
    <source>
        <dbReference type="ARBA" id="ARBA00022452"/>
    </source>
</evidence>
<evidence type="ECO:0000256" key="5">
    <source>
        <dbReference type="ARBA" id="ARBA00023136"/>
    </source>
</evidence>
<evidence type="ECO:0000256" key="4">
    <source>
        <dbReference type="ARBA" id="ARBA00022692"/>
    </source>
</evidence>
<dbReference type="InterPro" id="IPR012910">
    <property type="entry name" value="Plug_dom"/>
</dbReference>
<keyword evidence="2 7" id="KW-0813">Transport</keyword>
<evidence type="ECO:0000256" key="1">
    <source>
        <dbReference type="ARBA" id="ARBA00004571"/>
    </source>
</evidence>
<protein>
    <recommendedName>
        <fullName evidence="8">TonB-dependent receptor plug domain-containing protein</fullName>
    </recommendedName>
</protein>
<organism evidence="9 10">
    <name type="scientific">Sphingobacterium paucimobilis HER1398</name>
    <dbReference type="NCBI Taxonomy" id="1346330"/>
    <lineage>
        <taxon>Bacteria</taxon>
        <taxon>Pseudomonadati</taxon>
        <taxon>Bacteroidota</taxon>
        <taxon>Sphingobacteriia</taxon>
        <taxon>Sphingobacteriales</taxon>
        <taxon>Sphingobacteriaceae</taxon>
        <taxon>Sphingobacterium</taxon>
    </lineage>
</organism>
<comment type="caution">
    <text evidence="9">The sequence shown here is derived from an EMBL/GenBank/DDBJ whole genome shotgun (WGS) entry which is preliminary data.</text>
</comment>
<proteinExistence type="inferred from homology"/>
<dbReference type="STRING" id="1346330.M472_20680"/>
<keyword evidence="10" id="KW-1185">Reference proteome</keyword>
<dbReference type="GO" id="GO:0009279">
    <property type="term" value="C:cell outer membrane"/>
    <property type="evidence" value="ECO:0007669"/>
    <property type="project" value="UniProtKB-SubCell"/>
</dbReference>
<keyword evidence="5 7" id="KW-0472">Membrane</keyword>
<name>U2HHE5_9SPHI</name>
<dbReference type="PATRIC" id="fig|1346330.5.peg.420"/>
<dbReference type="PROSITE" id="PS52016">
    <property type="entry name" value="TONB_DEPENDENT_REC_3"/>
    <property type="match status" value="1"/>
</dbReference>
<evidence type="ECO:0000256" key="7">
    <source>
        <dbReference type="PROSITE-ProRule" id="PRU01360"/>
    </source>
</evidence>
<evidence type="ECO:0000259" key="8">
    <source>
        <dbReference type="Pfam" id="PF07715"/>
    </source>
</evidence>
<evidence type="ECO:0000256" key="2">
    <source>
        <dbReference type="ARBA" id="ARBA00022448"/>
    </source>
</evidence>
<evidence type="ECO:0000313" key="9">
    <source>
        <dbReference type="EMBL" id="ERJ61171.1"/>
    </source>
</evidence>
<accession>U2HHE5</accession>
<dbReference type="SUPFAM" id="SSF56935">
    <property type="entry name" value="Porins"/>
    <property type="match status" value="1"/>
</dbReference>
<evidence type="ECO:0000256" key="6">
    <source>
        <dbReference type="ARBA" id="ARBA00023237"/>
    </source>
</evidence>
<dbReference type="Gene3D" id="2.60.40.1120">
    <property type="entry name" value="Carboxypeptidase-like, regulatory domain"/>
    <property type="match status" value="1"/>
</dbReference>
<dbReference type="InterPro" id="IPR039426">
    <property type="entry name" value="TonB-dep_rcpt-like"/>
</dbReference>
<evidence type="ECO:0000313" key="10">
    <source>
        <dbReference type="Proteomes" id="UP000016584"/>
    </source>
</evidence>
<reference evidence="9 10" key="1">
    <citation type="journal article" date="2013" name="Genome Announc.">
        <title>The Draft Genome Sequence of Sphingomonas paucimobilis Strain HER1398 (Proteobacteria), Host to the Giant PAU Phage, Indicates That It Is a Member of the Genus Sphingobacterium (Bacteroidetes).</title>
        <authorList>
            <person name="White R.A.III."/>
            <person name="Suttle C.A."/>
        </authorList>
    </citation>
    <scope>NUCLEOTIDE SEQUENCE [LARGE SCALE GENOMIC DNA]</scope>
    <source>
        <strain evidence="9 10">HER1398</strain>
    </source>
</reference>
<dbReference type="Pfam" id="PF07715">
    <property type="entry name" value="Plug"/>
    <property type="match status" value="1"/>
</dbReference>
<dbReference type="AlphaFoldDB" id="U2HHE5"/>
<keyword evidence="4 7" id="KW-0812">Transmembrane</keyword>
<keyword evidence="6 7" id="KW-0998">Cell outer membrane</keyword>
<dbReference type="eggNOG" id="COG1629">
    <property type="taxonomic scope" value="Bacteria"/>
</dbReference>
<dbReference type="InterPro" id="IPR037066">
    <property type="entry name" value="Plug_dom_sf"/>
</dbReference>